<dbReference type="SMART" id="SM00674">
    <property type="entry name" value="CENPB"/>
    <property type="match status" value="1"/>
</dbReference>
<dbReference type="Gene3D" id="1.10.10.60">
    <property type="entry name" value="Homeodomain-like"/>
    <property type="match status" value="1"/>
</dbReference>
<dbReference type="Proteomes" id="UP000694865">
    <property type="component" value="Unplaced"/>
</dbReference>
<organism evidence="3 4">
    <name type="scientific">Saccoglossus kowalevskii</name>
    <name type="common">Acorn worm</name>
    <dbReference type="NCBI Taxonomy" id="10224"/>
    <lineage>
        <taxon>Eukaryota</taxon>
        <taxon>Metazoa</taxon>
        <taxon>Hemichordata</taxon>
        <taxon>Enteropneusta</taxon>
        <taxon>Harrimaniidae</taxon>
        <taxon>Saccoglossus</taxon>
    </lineage>
</organism>
<feature type="domain" description="HTH CENPB-type" evidence="2">
    <location>
        <begin position="23"/>
        <end position="94"/>
    </location>
</feature>
<dbReference type="InterPro" id="IPR006600">
    <property type="entry name" value="HTH_CenpB_DNA-bd_dom"/>
</dbReference>
<keyword evidence="1" id="KW-0238">DNA-binding</keyword>
<evidence type="ECO:0000256" key="1">
    <source>
        <dbReference type="ARBA" id="ARBA00023125"/>
    </source>
</evidence>
<name>A0ABM0MZN6_SACKO</name>
<dbReference type="InterPro" id="IPR009057">
    <property type="entry name" value="Homeodomain-like_sf"/>
</dbReference>
<dbReference type="PANTHER" id="PTHR19303:SF73">
    <property type="entry name" value="PROTEIN PDC2"/>
    <property type="match status" value="1"/>
</dbReference>
<dbReference type="SUPFAM" id="SSF46689">
    <property type="entry name" value="Homeodomain-like"/>
    <property type="match status" value="1"/>
</dbReference>
<dbReference type="PANTHER" id="PTHR19303">
    <property type="entry name" value="TRANSPOSON"/>
    <property type="match status" value="1"/>
</dbReference>
<dbReference type="RefSeq" id="XP_006825477.1">
    <property type="nucleotide sequence ID" value="XM_006825414.1"/>
</dbReference>
<dbReference type="PROSITE" id="PS51253">
    <property type="entry name" value="HTH_CENPB"/>
    <property type="match status" value="1"/>
</dbReference>
<reference evidence="4" key="1">
    <citation type="submission" date="2025-08" db="UniProtKB">
        <authorList>
            <consortium name="RefSeq"/>
        </authorList>
    </citation>
    <scope>IDENTIFICATION</scope>
    <source>
        <tissue evidence="4">Testes</tissue>
    </source>
</reference>
<dbReference type="Pfam" id="PF03221">
    <property type="entry name" value="HTH_Tnp_Tc5"/>
    <property type="match status" value="1"/>
</dbReference>
<keyword evidence="3" id="KW-1185">Reference proteome</keyword>
<protein>
    <submittedName>
        <fullName evidence="4">Tigger transposable element-derived protein 4-like</fullName>
    </submittedName>
</protein>
<evidence type="ECO:0000313" key="4">
    <source>
        <dbReference type="RefSeq" id="XP_006825477.1"/>
    </source>
</evidence>
<accession>A0ABM0MZN6</accession>
<dbReference type="GeneID" id="100373091"/>
<dbReference type="InterPro" id="IPR050863">
    <property type="entry name" value="CenT-Element_Derived"/>
</dbReference>
<gene>
    <name evidence="4" type="primary">LOC100373091</name>
</gene>
<sequence>TENVLKRKAEILDEYENNAPVDRKRKVRKTGNEEINRLTWEWFKDAMARKIPVSGPLMQERALSFASDLGVDDFKASNGWLDSFRKRHNVVFSIMTGESGDVNNEIVEKWKDKLPSLLDGYEPRDTFITWMKLDFSTGRL</sequence>
<feature type="non-terminal residue" evidence="4">
    <location>
        <position position="1"/>
    </location>
</feature>
<evidence type="ECO:0000259" key="2">
    <source>
        <dbReference type="PROSITE" id="PS51253"/>
    </source>
</evidence>
<proteinExistence type="predicted"/>
<evidence type="ECO:0000313" key="3">
    <source>
        <dbReference type="Proteomes" id="UP000694865"/>
    </source>
</evidence>